<evidence type="ECO:0000313" key="2">
    <source>
        <dbReference type="Proteomes" id="UP000290572"/>
    </source>
</evidence>
<reference evidence="1 2" key="1">
    <citation type="submission" date="2018-03" db="EMBL/GenBank/DDBJ databases">
        <title>Draft genome sequence of Rohu Carp (Labeo rohita).</title>
        <authorList>
            <person name="Das P."/>
            <person name="Kushwaha B."/>
            <person name="Joshi C.G."/>
            <person name="Kumar D."/>
            <person name="Nagpure N.S."/>
            <person name="Sahoo L."/>
            <person name="Das S.P."/>
            <person name="Bit A."/>
            <person name="Patnaik S."/>
            <person name="Meher P.K."/>
            <person name="Jayasankar P."/>
            <person name="Koringa P.G."/>
            <person name="Patel N.V."/>
            <person name="Hinsu A.T."/>
            <person name="Kumar R."/>
            <person name="Pandey M."/>
            <person name="Agarwal S."/>
            <person name="Srivastava S."/>
            <person name="Singh M."/>
            <person name="Iquebal M.A."/>
            <person name="Jaiswal S."/>
            <person name="Angadi U.B."/>
            <person name="Kumar N."/>
            <person name="Raza M."/>
            <person name="Shah T.M."/>
            <person name="Rai A."/>
            <person name="Jena J.K."/>
        </authorList>
    </citation>
    <scope>NUCLEOTIDE SEQUENCE [LARGE SCALE GENOMIC DNA]</scope>
    <source>
        <strain evidence="1">DASCIFA01</strain>
        <tissue evidence="1">Testis</tissue>
    </source>
</reference>
<sequence length="73" mass="8132">MPAFSKRAPALLRSLPERDEYAFYGQQLTRPSLVAPVRFPVRESCLLDCEVKLCKNGGRVKKNLLRAGAEPAT</sequence>
<accession>A0A498NS87</accession>
<gene>
    <name evidence="1" type="ORF">ROHU_004018</name>
</gene>
<comment type="caution">
    <text evidence="1">The sequence shown here is derived from an EMBL/GenBank/DDBJ whole genome shotgun (WGS) entry which is preliminary data.</text>
</comment>
<evidence type="ECO:0000313" key="1">
    <source>
        <dbReference type="EMBL" id="RXN34404.1"/>
    </source>
</evidence>
<dbReference type="EMBL" id="QBIY01011187">
    <property type="protein sequence ID" value="RXN34404.1"/>
    <property type="molecule type" value="Genomic_DNA"/>
</dbReference>
<protein>
    <submittedName>
        <fullName evidence="1">Uncharacterized protein</fullName>
    </submittedName>
</protein>
<name>A0A498NS87_LABRO</name>
<keyword evidence="2" id="KW-1185">Reference proteome</keyword>
<dbReference type="AlphaFoldDB" id="A0A498NS87"/>
<dbReference type="Proteomes" id="UP000290572">
    <property type="component" value="Unassembled WGS sequence"/>
</dbReference>
<proteinExistence type="predicted"/>
<organism evidence="1 2">
    <name type="scientific">Labeo rohita</name>
    <name type="common">Indian major carp</name>
    <name type="synonym">Cyprinus rohita</name>
    <dbReference type="NCBI Taxonomy" id="84645"/>
    <lineage>
        <taxon>Eukaryota</taxon>
        <taxon>Metazoa</taxon>
        <taxon>Chordata</taxon>
        <taxon>Craniata</taxon>
        <taxon>Vertebrata</taxon>
        <taxon>Euteleostomi</taxon>
        <taxon>Actinopterygii</taxon>
        <taxon>Neopterygii</taxon>
        <taxon>Teleostei</taxon>
        <taxon>Ostariophysi</taxon>
        <taxon>Cypriniformes</taxon>
        <taxon>Cyprinidae</taxon>
        <taxon>Labeoninae</taxon>
        <taxon>Labeonini</taxon>
        <taxon>Labeo</taxon>
    </lineage>
</organism>